<dbReference type="AlphaFoldDB" id="A0A6J3LUV4"/>
<dbReference type="Proteomes" id="UP000504637">
    <property type="component" value="Unplaced"/>
</dbReference>
<keyword evidence="2" id="KW-1185">Reference proteome</keyword>
<dbReference type="OrthoDB" id="4991875at2759"/>
<feature type="chain" id="PRO_5027080422" description="Cell wall protein" evidence="1">
    <location>
        <begin position="22"/>
        <end position="264"/>
    </location>
</feature>
<reference evidence="3" key="3">
    <citation type="submission" date="2025-08" db="UniProtKB">
        <authorList>
            <consortium name="RefSeq"/>
        </authorList>
    </citation>
    <scope>IDENTIFICATION</scope>
    <source>
        <strain evidence="3">CBS 342.82</strain>
    </source>
</reference>
<gene>
    <name evidence="3" type="ORF">K489DRAFT_383670</name>
</gene>
<evidence type="ECO:0000313" key="3">
    <source>
        <dbReference type="RefSeq" id="XP_033456484.1"/>
    </source>
</evidence>
<proteinExistence type="predicted"/>
<keyword evidence="1" id="KW-0732">Signal</keyword>
<evidence type="ECO:0000313" key="2">
    <source>
        <dbReference type="Proteomes" id="UP000504637"/>
    </source>
</evidence>
<protein>
    <recommendedName>
        <fullName evidence="4">Cell wall protein</fullName>
    </recommendedName>
</protein>
<reference evidence="3" key="1">
    <citation type="submission" date="2020-01" db="EMBL/GenBank/DDBJ databases">
        <authorList>
            <consortium name="DOE Joint Genome Institute"/>
            <person name="Haridas S."/>
            <person name="Albert R."/>
            <person name="Binder M."/>
            <person name="Bloem J."/>
            <person name="Labutti K."/>
            <person name="Salamov A."/>
            <person name="Andreopoulos B."/>
            <person name="Baker S.E."/>
            <person name="Barry K."/>
            <person name="Bills G."/>
            <person name="Bluhm B.H."/>
            <person name="Cannon C."/>
            <person name="Castanera R."/>
            <person name="Culley D.E."/>
            <person name="Daum C."/>
            <person name="Ezra D."/>
            <person name="Gonzalez J.B."/>
            <person name="Henrissat B."/>
            <person name="Kuo A."/>
            <person name="Liang C."/>
            <person name="Lipzen A."/>
            <person name="Lutzoni F."/>
            <person name="Magnuson J."/>
            <person name="Mondo S."/>
            <person name="Nolan M."/>
            <person name="Ohm R."/>
            <person name="Pangilinan J."/>
            <person name="Park H.-J."/>
            <person name="Ramirez L."/>
            <person name="Alfaro M."/>
            <person name="Sun H."/>
            <person name="Tritt A."/>
            <person name="Yoshinaga Y."/>
            <person name="Zwiers L.-H."/>
            <person name="Turgeon B.G."/>
            <person name="Goodwin S.B."/>
            <person name="Spatafora J.W."/>
            <person name="Crous P.W."/>
            <person name="Grigoriev I.V."/>
        </authorList>
    </citation>
    <scope>NUCLEOTIDE SEQUENCE</scope>
    <source>
        <strain evidence="3">CBS 342.82</strain>
    </source>
</reference>
<organism evidence="3">
    <name type="scientific">Dissoconium aciculare CBS 342.82</name>
    <dbReference type="NCBI Taxonomy" id="1314786"/>
    <lineage>
        <taxon>Eukaryota</taxon>
        <taxon>Fungi</taxon>
        <taxon>Dikarya</taxon>
        <taxon>Ascomycota</taxon>
        <taxon>Pezizomycotina</taxon>
        <taxon>Dothideomycetes</taxon>
        <taxon>Dothideomycetidae</taxon>
        <taxon>Mycosphaerellales</taxon>
        <taxon>Dissoconiaceae</taxon>
        <taxon>Dissoconium</taxon>
    </lineage>
</organism>
<accession>A0A6J3LUV4</accession>
<dbReference type="GeneID" id="54363469"/>
<name>A0A6J3LUV4_9PEZI</name>
<sequence>MFSSTLILLAPLALFAQNVVATNPVIQVPLFGYGSEYAVEGSVLAVNNGVTTMALACPSASKTTDCYMFARQTLTIGASTYRLNFRGDGGHEDNVSGFQDCKVGATVAVDAGFSFAIGVGAGTVGITAAAHAGVTDAASAVNAQCTVSADGDGEEYKLHTTSSYGAPGSDADGRGAVFQVTVVAGANLLTAAATQAATATGTAAQTGSGVKTTGAVQTGGIKVTGTAPAGTAASSQPSTGQASQLGLKLALGVVAAGVAGLLAL</sequence>
<evidence type="ECO:0008006" key="4">
    <source>
        <dbReference type="Google" id="ProtNLM"/>
    </source>
</evidence>
<evidence type="ECO:0000256" key="1">
    <source>
        <dbReference type="SAM" id="SignalP"/>
    </source>
</evidence>
<feature type="signal peptide" evidence="1">
    <location>
        <begin position="1"/>
        <end position="21"/>
    </location>
</feature>
<reference evidence="3" key="2">
    <citation type="submission" date="2020-04" db="EMBL/GenBank/DDBJ databases">
        <authorList>
            <consortium name="NCBI Genome Project"/>
        </authorList>
    </citation>
    <scope>NUCLEOTIDE SEQUENCE</scope>
    <source>
        <strain evidence="3">CBS 342.82</strain>
    </source>
</reference>
<dbReference type="RefSeq" id="XP_033456484.1">
    <property type="nucleotide sequence ID" value="XM_033605669.1"/>
</dbReference>